<dbReference type="Proteomes" id="UP001732700">
    <property type="component" value="Chromosome 4A"/>
</dbReference>
<accession>A0ACD5WNM7</accession>
<dbReference type="EnsemblPlants" id="AVESA.00010b.r2.4AG0644860.1">
    <property type="protein sequence ID" value="AVESA.00010b.r2.4AG0644860.1.CDS"/>
    <property type="gene ID" value="AVESA.00010b.r2.4AG0644860"/>
</dbReference>
<organism evidence="1 2">
    <name type="scientific">Avena sativa</name>
    <name type="common">Oat</name>
    <dbReference type="NCBI Taxonomy" id="4498"/>
    <lineage>
        <taxon>Eukaryota</taxon>
        <taxon>Viridiplantae</taxon>
        <taxon>Streptophyta</taxon>
        <taxon>Embryophyta</taxon>
        <taxon>Tracheophyta</taxon>
        <taxon>Spermatophyta</taxon>
        <taxon>Magnoliopsida</taxon>
        <taxon>Liliopsida</taxon>
        <taxon>Poales</taxon>
        <taxon>Poaceae</taxon>
        <taxon>BOP clade</taxon>
        <taxon>Pooideae</taxon>
        <taxon>Poodae</taxon>
        <taxon>Poeae</taxon>
        <taxon>Poeae Chloroplast Group 1 (Aveneae type)</taxon>
        <taxon>Aveninae</taxon>
        <taxon>Avena</taxon>
    </lineage>
</organism>
<proteinExistence type="predicted"/>
<protein>
    <submittedName>
        <fullName evidence="1">Uncharacterized protein</fullName>
    </submittedName>
</protein>
<sequence>MNIRQLHFDVYNYFNRLDKEERVSVGWFFDPQFSQLKDLANYQRLVLKNHDDVEYFDWEGYRSTFTTYKMDEDYVLFFTEMSRKLQWLKKYIGTKGSKEWAMDTEIRGAHQALKIATRFSGMTVELVYTAYREYIWSLHYDYLYREGWDTIFFNIWKLITEKEMDFTHALIEVKELQLVPQHDASMLRFLKNRMLFDLESKFDSCVQDIPVGAGDVVAMDKIKKAVLEAPKKKMLHEYMERKMSIAREIGLKEDSSVPRMHVGSSAAV</sequence>
<name>A0ACD5WNM7_AVESA</name>
<reference evidence="1" key="2">
    <citation type="submission" date="2025-09" db="UniProtKB">
        <authorList>
            <consortium name="EnsemblPlants"/>
        </authorList>
    </citation>
    <scope>IDENTIFICATION</scope>
</reference>
<reference evidence="1" key="1">
    <citation type="submission" date="2021-05" db="EMBL/GenBank/DDBJ databases">
        <authorList>
            <person name="Scholz U."/>
            <person name="Mascher M."/>
            <person name="Fiebig A."/>
        </authorList>
    </citation>
    <scope>NUCLEOTIDE SEQUENCE [LARGE SCALE GENOMIC DNA]</scope>
</reference>
<evidence type="ECO:0000313" key="1">
    <source>
        <dbReference type="EnsemblPlants" id="AVESA.00010b.r2.4AG0644860.1.CDS"/>
    </source>
</evidence>
<evidence type="ECO:0000313" key="2">
    <source>
        <dbReference type="Proteomes" id="UP001732700"/>
    </source>
</evidence>
<keyword evidence="2" id="KW-1185">Reference proteome</keyword>